<feature type="signal peptide" evidence="12">
    <location>
        <begin position="1"/>
        <end position="19"/>
    </location>
</feature>
<keyword evidence="6 11" id="KW-0720">Serine protease</keyword>
<dbReference type="Gene3D" id="2.40.10.10">
    <property type="entry name" value="Trypsin-like serine proteases"/>
    <property type="match status" value="4"/>
</dbReference>
<dbReference type="SMART" id="SM00020">
    <property type="entry name" value="Tryp_SPc"/>
    <property type="match status" value="2"/>
</dbReference>
<keyword evidence="2" id="KW-0964">Secreted</keyword>
<keyword evidence="8" id="KW-1015">Disulfide bond</keyword>
<evidence type="ECO:0000256" key="7">
    <source>
        <dbReference type="ARBA" id="ARBA00023145"/>
    </source>
</evidence>
<gene>
    <name evidence="14" type="primary">TRYP1_3</name>
    <name evidence="14" type="ORF">Bhyg_03733</name>
</gene>
<feature type="non-terminal residue" evidence="14">
    <location>
        <position position="1"/>
    </location>
</feature>
<keyword evidence="15" id="KW-1185">Reference proteome</keyword>
<evidence type="ECO:0000256" key="1">
    <source>
        <dbReference type="ARBA" id="ARBA00004613"/>
    </source>
</evidence>
<keyword evidence="3 11" id="KW-0645">Protease</keyword>
<organism evidence="14 15">
    <name type="scientific">Pseudolycoriella hygida</name>
    <dbReference type="NCBI Taxonomy" id="35572"/>
    <lineage>
        <taxon>Eukaryota</taxon>
        <taxon>Metazoa</taxon>
        <taxon>Ecdysozoa</taxon>
        <taxon>Arthropoda</taxon>
        <taxon>Hexapoda</taxon>
        <taxon>Insecta</taxon>
        <taxon>Pterygota</taxon>
        <taxon>Neoptera</taxon>
        <taxon>Endopterygota</taxon>
        <taxon>Diptera</taxon>
        <taxon>Nematocera</taxon>
        <taxon>Sciaroidea</taxon>
        <taxon>Sciaridae</taxon>
        <taxon>Pseudolycoriella</taxon>
    </lineage>
</organism>
<dbReference type="PROSITE" id="PS50240">
    <property type="entry name" value="TRYPSIN_DOM"/>
    <property type="match status" value="2"/>
</dbReference>
<dbReference type="InterPro" id="IPR018114">
    <property type="entry name" value="TRYPSIN_HIS"/>
</dbReference>
<dbReference type="FunFam" id="2.40.10.10:FF:000077">
    <property type="entry name" value="Predicted protein"/>
    <property type="match status" value="1"/>
</dbReference>
<keyword evidence="7" id="KW-0865">Zymogen</keyword>
<dbReference type="GO" id="GO:0004252">
    <property type="term" value="F:serine-type endopeptidase activity"/>
    <property type="evidence" value="ECO:0007669"/>
    <property type="project" value="UniProtKB-EC"/>
</dbReference>
<evidence type="ECO:0000256" key="12">
    <source>
        <dbReference type="SAM" id="SignalP"/>
    </source>
</evidence>
<dbReference type="EMBL" id="WJQU01000001">
    <property type="protein sequence ID" value="KAJ6648503.1"/>
    <property type="molecule type" value="Genomic_DNA"/>
</dbReference>
<dbReference type="PRINTS" id="PR00722">
    <property type="entry name" value="CHYMOTRYPSIN"/>
</dbReference>
<dbReference type="EC" id="3.4.21.4" evidence="10"/>
<dbReference type="PROSITE" id="PS00135">
    <property type="entry name" value="TRYPSIN_SER"/>
    <property type="match status" value="1"/>
</dbReference>
<protein>
    <recommendedName>
        <fullName evidence="10">trypsin</fullName>
        <ecNumber evidence="10">3.4.21.4</ecNumber>
    </recommendedName>
</protein>
<dbReference type="Proteomes" id="UP001151699">
    <property type="component" value="Chromosome A"/>
</dbReference>
<evidence type="ECO:0000256" key="9">
    <source>
        <dbReference type="ARBA" id="ARBA00024195"/>
    </source>
</evidence>
<dbReference type="AlphaFoldDB" id="A0A9Q0S906"/>
<keyword evidence="4 12" id="KW-0732">Signal</keyword>
<dbReference type="InterPro" id="IPR001254">
    <property type="entry name" value="Trypsin_dom"/>
</dbReference>
<comment type="caution">
    <text evidence="14">The sequence shown here is derived from an EMBL/GenBank/DDBJ whole genome shotgun (WGS) entry which is preliminary data.</text>
</comment>
<evidence type="ECO:0000256" key="10">
    <source>
        <dbReference type="ARBA" id="ARBA00038868"/>
    </source>
</evidence>
<keyword evidence="5 11" id="KW-0378">Hydrolase</keyword>
<dbReference type="InterPro" id="IPR001314">
    <property type="entry name" value="Peptidase_S1A"/>
</dbReference>
<dbReference type="FunFam" id="2.40.10.10:FF:000073">
    <property type="entry name" value="Trypsin alpha"/>
    <property type="match status" value="1"/>
</dbReference>
<dbReference type="Pfam" id="PF00089">
    <property type="entry name" value="Trypsin"/>
    <property type="match status" value="3"/>
</dbReference>
<dbReference type="InterPro" id="IPR009003">
    <property type="entry name" value="Peptidase_S1_PA"/>
</dbReference>
<evidence type="ECO:0000256" key="6">
    <source>
        <dbReference type="ARBA" id="ARBA00022825"/>
    </source>
</evidence>
<name>A0A9Q0S906_9DIPT</name>
<evidence type="ECO:0000256" key="11">
    <source>
        <dbReference type="RuleBase" id="RU363034"/>
    </source>
</evidence>
<evidence type="ECO:0000313" key="14">
    <source>
        <dbReference type="EMBL" id="KAJ6648503.1"/>
    </source>
</evidence>
<evidence type="ECO:0000256" key="5">
    <source>
        <dbReference type="ARBA" id="ARBA00022801"/>
    </source>
</evidence>
<feature type="chain" id="PRO_5040484861" description="trypsin" evidence="12">
    <location>
        <begin position="20"/>
        <end position="645"/>
    </location>
</feature>
<dbReference type="GO" id="GO:0005576">
    <property type="term" value="C:extracellular region"/>
    <property type="evidence" value="ECO:0007669"/>
    <property type="project" value="UniProtKB-SubCell"/>
</dbReference>
<dbReference type="PANTHER" id="PTHR24252:SF7">
    <property type="entry name" value="HYALIN"/>
    <property type="match status" value="1"/>
</dbReference>
<comment type="subcellular location">
    <subcellularLocation>
        <location evidence="1">Secreted</location>
    </subcellularLocation>
</comment>
<dbReference type="CDD" id="cd00190">
    <property type="entry name" value="Tryp_SPc"/>
    <property type="match status" value="2"/>
</dbReference>
<evidence type="ECO:0000313" key="15">
    <source>
        <dbReference type="Proteomes" id="UP001151699"/>
    </source>
</evidence>
<reference evidence="14" key="1">
    <citation type="submission" date="2022-07" db="EMBL/GenBank/DDBJ databases">
        <authorList>
            <person name="Trinca V."/>
            <person name="Uliana J.V.C."/>
            <person name="Torres T.T."/>
            <person name="Ward R.J."/>
            <person name="Monesi N."/>
        </authorList>
    </citation>
    <scope>NUCLEOTIDE SEQUENCE</scope>
    <source>
        <strain evidence="14">HSMRA1968</strain>
        <tissue evidence="14">Whole embryos</tissue>
    </source>
</reference>
<dbReference type="PANTHER" id="PTHR24252">
    <property type="entry name" value="ACROSIN-RELATED"/>
    <property type="match status" value="1"/>
</dbReference>
<dbReference type="InterPro" id="IPR043504">
    <property type="entry name" value="Peptidase_S1_PA_chymotrypsin"/>
</dbReference>
<dbReference type="InterPro" id="IPR033116">
    <property type="entry name" value="TRYPSIN_SER"/>
</dbReference>
<evidence type="ECO:0000256" key="2">
    <source>
        <dbReference type="ARBA" id="ARBA00022525"/>
    </source>
</evidence>
<comment type="similarity">
    <text evidence="9">Belongs to the peptidase S1 family. CLIP subfamily.</text>
</comment>
<evidence type="ECO:0000256" key="4">
    <source>
        <dbReference type="ARBA" id="ARBA00022729"/>
    </source>
</evidence>
<evidence type="ECO:0000256" key="8">
    <source>
        <dbReference type="ARBA" id="ARBA00023157"/>
    </source>
</evidence>
<feature type="domain" description="Peptidase S1" evidence="13">
    <location>
        <begin position="36"/>
        <end position="261"/>
    </location>
</feature>
<evidence type="ECO:0000256" key="3">
    <source>
        <dbReference type="ARBA" id="ARBA00022670"/>
    </source>
</evidence>
<sequence>MVKLAVAAVLFLGLSQCFCAIPSRSISRRPRLDGRIVGGIVIDITDAPYTVSLQTIYHICGGSIISEKWILTAAHCTDGVPPASLRIRSGSTTHASNGTVTEVARIIQHPNFSFYTLNFDFALIELKTSLIFDSTMQPIELPEQDYDYPDDTPCIVSGWGNTQNVNESRDRLRATVVPTVNQEICSEAYVDFGGVTDQMICAGLLYDGGKDACQGDSGGPLASNGTLVGIVSWGYGCARPFFPGVYSRVAAARSWIRSNTVPRRFISSRPMLDERIVGGDVVDITDVPHIVSLQFSGLTLTHICGGVIISDKWIITAAHCVTDQMICAGLLHDGGKDACQGDSGVSLQFSFLILIHICGGVIISDKWIITAAHFLLLGLSQCFCAVPRRSISSRPMLDERIVGGDVVDITDVPHIVSLQFSNLTLTHICGGVIISDKWIITAAHCTDETPASSLKIRAGSTTHASNGTLFELARIIQHPQYSFWTADYDFSLIELETSLTFDSTMQPIELPEQDQEFPDDTPCIVSGWGKTKNSHESRDHLRSTVVPIVNQEICDEAYFFFGGVTDQMICAGLLDDGALFRGAMVVPNHTIPEFIPVWPQQDLGLSPTVESNSFYNFTNKFESFEFRKNLYFFRNFLLISIWLSQ</sequence>
<accession>A0A9Q0S906</accession>
<proteinExistence type="inferred from homology"/>
<evidence type="ECO:0000259" key="13">
    <source>
        <dbReference type="PROSITE" id="PS50240"/>
    </source>
</evidence>
<dbReference type="OrthoDB" id="10059102at2759"/>
<feature type="domain" description="Peptidase S1" evidence="13">
    <location>
        <begin position="401"/>
        <end position="645"/>
    </location>
</feature>
<dbReference type="GO" id="GO:0006508">
    <property type="term" value="P:proteolysis"/>
    <property type="evidence" value="ECO:0007669"/>
    <property type="project" value="UniProtKB-KW"/>
</dbReference>
<dbReference type="PROSITE" id="PS00134">
    <property type="entry name" value="TRYPSIN_HIS"/>
    <property type="match status" value="2"/>
</dbReference>
<dbReference type="SUPFAM" id="SSF50494">
    <property type="entry name" value="Trypsin-like serine proteases"/>
    <property type="match status" value="4"/>
</dbReference>